<dbReference type="InterPro" id="IPR037185">
    <property type="entry name" value="EmrE-like"/>
</dbReference>
<comment type="subcellular location">
    <subcellularLocation>
        <location evidence="1">Membrane</location>
        <topology evidence="1">Multi-pass membrane protein</topology>
    </subcellularLocation>
</comment>
<dbReference type="PANTHER" id="PTHR32322:SF2">
    <property type="entry name" value="EAMA DOMAIN-CONTAINING PROTEIN"/>
    <property type="match status" value="1"/>
</dbReference>
<protein>
    <recommendedName>
        <fullName evidence="7">EamA domain-containing protein</fullName>
    </recommendedName>
</protein>
<comment type="caution">
    <text evidence="8">The sequence shown here is derived from an EMBL/GenBank/DDBJ whole genome shotgun (WGS) entry which is preliminary data.</text>
</comment>
<evidence type="ECO:0000256" key="5">
    <source>
        <dbReference type="ARBA" id="ARBA00023136"/>
    </source>
</evidence>
<comment type="similarity">
    <text evidence="2">Belongs to the EamA transporter family.</text>
</comment>
<dbReference type="SUPFAM" id="SSF103481">
    <property type="entry name" value="Multidrug resistance efflux transporter EmrE"/>
    <property type="match status" value="2"/>
</dbReference>
<dbReference type="PANTHER" id="PTHR32322">
    <property type="entry name" value="INNER MEMBRANE TRANSPORTER"/>
    <property type="match status" value="1"/>
</dbReference>
<dbReference type="AlphaFoldDB" id="A0A480AZV3"/>
<dbReference type="Proteomes" id="UP000301751">
    <property type="component" value="Unassembled WGS sequence"/>
</dbReference>
<dbReference type="RefSeq" id="WP_137734982.1">
    <property type="nucleotide sequence ID" value="NZ_BJCL01000015.1"/>
</dbReference>
<keyword evidence="5 6" id="KW-0472">Membrane</keyword>
<feature type="transmembrane region" description="Helical" evidence="6">
    <location>
        <begin position="113"/>
        <end position="134"/>
    </location>
</feature>
<evidence type="ECO:0000256" key="1">
    <source>
        <dbReference type="ARBA" id="ARBA00004141"/>
    </source>
</evidence>
<dbReference type="EMBL" id="BJCL01000015">
    <property type="protein sequence ID" value="GCL65265.1"/>
    <property type="molecule type" value="Genomic_DNA"/>
</dbReference>
<gene>
    <name evidence="8" type="ORF">AQPW35_43460</name>
</gene>
<proteinExistence type="inferred from homology"/>
<evidence type="ECO:0000256" key="2">
    <source>
        <dbReference type="ARBA" id="ARBA00007362"/>
    </source>
</evidence>
<feature type="domain" description="EamA" evidence="7">
    <location>
        <begin position="197"/>
        <end position="306"/>
    </location>
</feature>
<accession>A0A480AZV3</accession>
<evidence type="ECO:0000256" key="6">
    <source>
        <dbReference type="SAM" id="Phobius"/>
    </source>
</evidence>
<keyword evidence="4 6" id="KW-1133">Transmembrane helix</keyword>
<feature type="transmembrane region" description="Helical" evidence="6">
    <location>
        <begin position="51"/>
        <end position="76"/>
    </location>
</feature>
<evidence type="ECO:0000256" key="4">
    <source>
        <dbReference type="ARBA" id="ARBA00022989"/>
    </source>
</evidence>
<dbReference type="GO" id="GO:0016020">
    <property type="term" value="C:membrane"/>
    <property type="evidence" value="ECO:0007669"/>
    <property type="project" value="UniProtKB-SubCell"/>
</dbReference>
<evidence type="ECO:0000259" key="7">
    <source>
        <dbReference type="Pfam" id="PF00892"/>
    </source>
</evidence>
<feature type="transmembrane region" description="Helical" evidence="6">
    <location>
        <begin position="88"/>
        <end position="107"/>
    </location>
</feature>
<feature type="transmembrane region" description="Helical" evidence="6">
    <location>
        <begin position="232"/>
        <end position="254"/>
    </location>
</feature>
<sequence length="320" mass="33201">MPAPLQPALVPAPRLSPQALGWWLGALGVLVFALTIPMTRLASGSLDVPQLPAVFVAIGRAALAGLLAGAWLWATGAPRPRPAQWRQLALTALGVVFGFPLFLGLAVQRVDAAHAAVVSGLLPIATAAIGAVLLRQRPSAGFWGCAGAGTALVLGFAAWQGGAHLQAADGLLLLAVAWGGFGYVKGAQLSAPQGDGSAPMPPQQVISWLLVLCLPITVPVALATWPTGPVRAAAWGGFLYVSVFSVWLGFFAWYRGLQLGGMLRVSQIQLLQPFLSMLLAVPLLGEPLQPVTVAFALAVMATVFLSRRMAVAPPPALKES</sequence>
<organism evidence="8 9">
    <name type="scientific">Pseudaquabacterium pictum</name>
    <dbReference type="NCBI Taxonomy" id="2315236"/>
    <lineage>
        <taxon>Bacteria</taxon>
        <taxon>Pseudomonadati</taxon>
        <taxon>Pseudomonadota</taxon>
        <taxon>Betaproteobacteria</taxon>
        <taxon>Burkholderiales</taxon>
        <taxon>Sphaerotilaceae</taxon>
        <taxon>Pseudaquabacterium</taxon>
    </lineage>
</organism>
<keyword evidence="9" id="KW-1185">Reference proteome</keyword>
<feature type="transmembrane region" description="Helical" evidence="6">
    <location>
        <begin position="165"/>
        <end position="184"/>
    </location>
</feature>
<feature type="domain" description="EamA" evidence="7">
    <location>
        <begin position="21"/>
        <end position="149"/>
    </location>
</feature>
<evidence type="ECO:0000313" key="8">
    <source>
        <dbReference type="EMBL" id="GCL65265.1"/>
    </source>
</evidence>
<name>A0A480AZV3_9BURK</name>
<feature type="transmembrane region" description="Helical" evidence="6">
    <location>
        <begin position="20"/>
        <end position="39"/>
    </location>
</feature>
<dbReference type="OrthoDB" id="9784288at2"/>
<dbReference type="InterPro" id="IPR000620">
    <property type="entry name" value="EamA_dom"/>
</dbReference>
<reference evidence="9" key="1">
    <citation type="submission" date="2019-03" db="EMBL/GenBank/DDBJ databases">
        <title>Aquabacterium pictum sp.nov., the first bacteriochlorophyll a-containing freshwater bacterium in the genus Aquabacterium of the class Betaproteobacteria.</title>
        <authorList>
            <person name="Hirose S."/>
            <person name="Tank M."/>
            <person name="Hara E."/>
            <person name="Tamaki H."/>
            <person name="Takaichi S."/>
            <person name="Haruta S."/>
            <person name="Hanada S."/>
        </authorList>
    </citation>
    <scope>NUCLEOTIDE SEQUENCE [LARGE SCALE GENOMIC DNA]</scope>
    <source>
        <strain evidence="9">W35</strain>
    </source>
</reference>
<keyword evidence="3 6" id="KW-0812">Transmembrane</keyword>
<feature type="transmembrane region" description="Helical" evidence="6">
    <location>
        <begin position="205"/>
        <end position="226"/>
    </location>
</feature>
<evidence type="ECO:0000313" key="9">
    <source>
        <dbReference type="Proteomes" id="UP000301751"/>
    </source>
</evidence>
<dbReference type="Pfam" id="PF00892">
    <property type="entry name" value="EamA"/>
    <property type="match status" value="2"/>
</dbReference>
<evidence type="ECO:0000256" key="3">
    <source>
        <dbReference type="ARBA" id="ARBA00022692"/>
    </source>
</evidence>
<dbReference type="InterPro" id="IPR050638">
    <property type="entry name" value="AA-Vitamin_Transporters"/>
</dbReference>
<feature type="transmembrane region" description="Helical" evidence="6">
    <location>
        <begin position="141"/>
        <end position="159"/>
    </location>
</feature>